<dbReference type="CDD" id="cd00202">
    <property type="entry name" value="ZnF_GATA"/>
    <property type="match status" value="1"/>
</dbReference>
<organism evidence="7 8">
    <name type="scientific">Anthostomella pinea</name>
    <dbReference type="NCBI Taxonomy" id="933095"/>
    <lineage>
        <taxon>Eukaryota</taxon>
        <taxon>Fungi</taxon>
        <taxon>Dikarya</taxon>
        <taxon>Ascomycota</taxon>
        <taxon>Pezizomycotina</taxon>
        <taxon>Sordariomycetes</taxon>
        <taxon>Xylariomycetidae</taxon>
        <taxon>Xylariales</taxon>
        <taxon>Xylariaceae</taxon>
        <taxon>Anthostomella</taxon>
    </lineage>
</organism>
<dbReference type="PANTHER" id="PTHR45658">
    <property type="entry name" value="GATA TRANSCRIPTION FACTOR"/>
    <property type="match status" value="1"/>
</dbReference>
<protein>
    <submittedName>
        <fullName evidence="7">Uu.00g097740.m01.CDS01</fullName>
    </submittedName>
</protein>
<keyword evidence="8" id="KW-1185">Reference proteome</keyword>
<feature type="domain" description="GATA-type" evidence="6">
    <location>
        <begin position="336"/>
        <end position="388"/>
    </location>
</feature>
<dbReference type="SUPFAM" id="SSF57716">
    <property type="entry name" value="Glucocorticoid receptor-like (DNA-binding domain)"/>
    <property type="match status" value="1"/>
</dbReference>
<evidence type="ECO:0000259" key="6">
    <source>
        <dbReference type="PROSITE" id="PS50114"/>
    </source>
</evidence>
<feature type="region of interest" description="Disordered" evidence="5">
    <location>
        <begin position="290"/>
        <end position="310"/>
    </location>
</feature>
<evidence type="ECO:0000256" key="1">
    <source>
        <dbReference type="ARBA" id="ARBA00022723"/>
    </source>
</evidence>
<dbReference type="PROSITE" id="PS00344">
    <property type="entry name" value="GATA_ZN_FINGER_1"/>
    <property type="match status" value="1"/>
</dbReference>
<dbReference type="PROSITE" id="PS50114">
    <property type="entry name" value="GATA_ZN_FINGER_2"/>
    <property type="match status" value="1"/>
</dbReference>
<evidence type="ECO:0000256" key="3">
    <source>
        <dbReference type="ARBA" id="ARBA00022833"/>
    </source>
</evidence>
<dbReference type="GO" id="GO:0043565">
    <property type="term" value="F:sequence-specific DNA binding"/>
    <property type="evidence" value="ECO:0007669"/>
    <property type="project" value="InterPro"/>
</dbReference>
<keyword evidence="3" id="KW-0862">Zinc</keyword>
<name>A0AAI8YF20_9PEZI</name>
<feature type="compositionally biased region" description="Polar residues" evidence="5">
    <location>
        <begin position="66"/>
        <end position="84"/>
    </location>
</feature>
<dbReference type="Pfam" id="PF00320">
    <property type="entry name" value="GATA"/>
    <property type="match status" value="1"/>
</dbReference>
<keyword evidence="2 4" id="KW-0863">Zinc-finger</keyword>
<accession>A0AAI8YF20</accession>
<reference evidence="7" key="1">
    <citation type="submission" date="2023-10" db="EMBL/GenBank/DDBJ databases">
        <authorList>
            <person name="Hackl T."/>
        </authorList>
    </citation>
    <scope>NUCLEOTIDE SEQUENCE</scope>
</reference>
<feature type="compositionally biased region" description="Basic and acidic residues" evidence="5">
    <location>
        <begin position="290"/>
        <end position="302"/>
    </location>
</feature>
<dbReference type="InterPro" id="IPR013088">
    <property type="entry name" value="Znf_NHR/GATA"/>
</dbReference>
<feature type="compositionally biased region" description="Basic and acidic residues" evidence="5">
    <location>
        <begin position="98"/>
        <end position="113"/>
    </location>
</feature>
<dbReference type="EMBL" id="CAUWAG010000004">
    <property type="protein sequence ID" value="CAJ2502380.1"/>
    <property type="molecule type" value="Genomic_DNA"/>
</dbReference>
<evidence type="ECO:0000256" key="2">
    <source>
        <dbReference type="ARBA" id="ARBA00022771"/>
    </source>
</evidence>
<evidence type="ECO:0000313" key="7">
    <source>
        <dbReference type="EMBL" id="CAJ2502380.1"/>
    </source>
</evidence>
<gene>
    <name evidence="7" type="ORF">KHLLAP_LOCUS2848</name>
</gene>
<dbReference type="SMART" id="SM00401">
    <property type="entry name" value="ZnF_GATA"/>
    <property type="match status" value="1"/>
</dbReference>
<dbReference type="InterPro" id="IPR051140">
    <property type="entry name" value="GATA_TF"/>
</dbReference>
<comment type="caution">
    <text evidence="7">The sequence shown here is derived from an EMBL/GenBank/DDBJ whole genome shotgun (WGS) entry which is preliminary data.</text>
</comment>
<evidence type="ECO:0000256" key="4">
    <source>
        <dbReference type="PROSITE-ProRule" id="PRU00094"/>
    </source>
</evidence>
<feature type="compositionally biased region" description="Pro residues" evidence="5">
    <location>
        <begin position="153"/>
        <end position="165"/>
    </location>
</feature>
<keyword evidence="1" id="KW-0479">Metal-binding</keyword>
<dbReference type="GO" id="GO:0006355">
    <property type="term" value="P:regulation of DNA-templated transcription"/>
    <property type="evidence" value="ECO:0007669"/>
    <property type="project" value="InterPro"/>
</dbReference>
<dbReference type="Proteomes" id="UP001295740">
    <property type="component" value="Unassembled WGS sequence"/>
</dbReference>
<evidence type="ECO:0000313" key="8">
    <source>
        <dbReference type="Proteomes" id="UP001295740"/>
    </source>
</evidence>
<dbReference type="AlphaFoldDB" id="A0AAI8YF20"/>
<dbReference type="Gene3D" id="3.30.50.10">
    <property type="entry name" value="Erythroid Transcription Factor GATA-1, subunit A"/>
    <property type="match status" value="1"/>
</dbReference>
<dbReference type="GO" id="GO:0008270">
    <property type="term" value="F:zinc ion binding"/>
    <property type="evidence" value="ECO:0007669"/>
    <property type="project" value="UniProtKB-KW"/>
</dbReference>
<dbReference type="PANTHER" id="PTHR45658:SF123">
    <property type="entry name" value="GATA-TYPE DOMAIN-CONTAINING PROTEIN"/>
    <property type="match status" value="1"/>
</dbReference>
<feature type="region of interest" description="Disordered" evidence="5">
    <location>
        <begin position="1"/>
        <end position="194"/>
    </location>
</feature>
<evidence type="ECO:0000256" key="5">
    <source>
        <dbReference type="SAM" id="MobiDB-lite"/>
    </source>
</evidence>
<dbReference type="InterPro" id="IPR000679">
    <property type="entry name" value="Znf_GATA"/>
</dbReference>
<sequence length="389" mass="43010">MAAATLMNPASAYHHNPPFSPYHQTPPPPSMPGMISPGGSRRASDETESAPRHSLPSISEVFSAAKPSQYTPTTPTTLGGSQTLPHPFSSAAPPRPEPAPEPRLVRPHEDKFYRYPPHPDAGAAQGPPNSYPFPEQRDPAKAPESAPNTSHANPPPPHMPYPPGQLPLSAAPVSPRHLGHLPTFDPQRPPVHADEEYGMHRNRYDSTLSRHFEAWGYQELLGKQISWNSRTIFAFADAYGKLASEQHGGQTIPERLPSEREVSAMLDNAIWLRQSLENIRDIVQQSIATEKAREGGRSKGPFDGDDDMGMYGDGMKQPYGLGEVKKRRGRAAPPGRCHSCNRIDTPEWRRGPDGARTLCNACGLHYAKLERKRQMEQRNIRPKAVEERV</sequence>
<feature type="compositionally biased region" description="Basic and acidic residues" evidence="5">
    <location>
        <begin position="42"/>
        <end position="51"/>
    </location>
</feature>
<proteinExistence type="predicted"/>
<feature type="compositionally biased region" description="Pro residues" evidence="5">
    <location>
        <begin position="18"/>
        <end position="31"/>
    </location>
</feature>